<feature type="region of interest" description="Disordered" evidence="1">
    <location>
        <begin position="1"/>
        <end position="20"/>
    </location>
</feature>
<reference evidence="2" key="1">
    <citation type="submission" date="2021-03" db="EMBL/GenBank/DDBJ databases">
        <title>Agromyces archimandritus sp. nov., isolated from the cockroach Archimandrita tessellata.</title>
        <authorList>
            <person name="Guzman J."/>
            <person name="Ortuzar M."/>
            <person name="Poehlein A."/>
            <person name="Daniel R."/>
            <person name="Trujillo M."/>
            <person name="Vilcinskas A."/>
        </authorList>
    </citation>
    <scope>NUCLEOTIDE SEQUENCE</scope>
    <source>
        <strain evidence="2">G127AT</strain>
    </source>
</reference>
<dbReference type="AlphaFoldDB" id="A0A975IPZ6"/>
<name>A0A975IPZ6_9MICO</name>
<evidence type="ECO:0000256" key="1">
    <source>
        <dbReference type="SAM" id="MobiDB-lite"/>
    </source>
</evidence>
<dbReference type="KEGG" id="aarc:G127AT_02630"/>
<evidence type="ECO:0000313" key="2">
    <source>
        <dbReference type="EMBL" id="QTX06127.1"/>
    </source>
</evidence>
<protein>
    <submittedName>
        <fullName evidence="2">Peroxide stress protein YaaA</fullName>
    </submittedName>
</protein>
<dbReference type="GO" id="GO:0033194">
    <property type="term" value="P:response to hydroperoxide"/>
    <property type="evidence" value="ECO:0007669"/>
    <property type="project" value="TreeGrafter"/>
</dbReference>
<dbReference type="InterPro" id="IPR005583">
    <property type="entry name" value="YaaA"/>
</dbReference>
<evidence type="ECO:0000313" key="3">
    <source>
        <dbReference type="Proteomes" id="UP000671914"/>
    </source>
</evidence>
<sequence length="249" mass="26933">MRIILPPSETKRSGGDGPPLAAGSLAFPELDAARRPLLDAVVRLAGDREASIHALKLGPKQHDEVDRNLTLLESPTMPVIDRFTGVLYEGLDAGTLSETAREFAREHLLVHSALFGILGGLDRVPAYRLSHDSRVPGFVLKRHWAPQLAAVLEAESGLLLDLRSEAYAALGPAPVRPDSVYLRVLTEGPGGVRRALNHFNKQAKGRFARALLEQGEAFGDVSALLAWAEAAGWRLETLPERPGELALIV</sequence>
<gene>
    <name evidence="2" type="ORF">G127AT_02630</name>
</gene>
<accession>A0A975IPZ6</accession>
<dbReference type="PANTHER" id="PTHR30283">
    <property type="entry name" value="PEROXIDE STRESS RESPONSE PROTEIN YAAA"/>
    <property type="match status" value="1"/>
</dbReference>
<dbReference type="PANTHER" id="PTHR30283:SF4">
    <property type="entry name" value="PEROXIDE STRESS RESISTANCE PROTEIN YAAA"/>
    <property type="match status" value="1"/>
</dbReference>
<organism evidence="2 3">
    <name type="scientific">Agromyces archimandritae</name>
    <dbReference type="NCBI Taxonomy" id="2781962"/>
    <lineage>
        <taxon>Bacteria</taxon>
        <taxon>Bacillati</taxon>
        <taxon>Actinomycetota</taxon>
        <taxon>Actinomycetes</taxon>
        <taxon>Micrococcales</taxon>
        <taxon>Microbacteriaceae</taxon>
        <taxon>Agromyces</taxon>
    </lineage>
</organism>
<dbReference type="Proteomes" id="UP000671914">
    <property type="component" value="Chromosome"/>
</dbReference>
<dbReference type="EMBL" id="CP071696">
    <property type="protein sequence ID" value="QTX06127.1"/>
    <property type="molecule type" value="Genomic_DNA"/>
</dbReference>
<keyword evidence="3" id="KW-1185">Reference proteome</keyword>
<dbReference type="GO" id="GO:0005829">
    <property type="term" value="C:cytosol"/>
    <property type="evidence" value="ECO:0007669"/>
    <property type="project" value="TreeGrafter"/>
</dbReference>
<dbReference type="Pfam" id="PF03883">
    <property type="entry name" value="H2O2_YaaD"/>
    <property type="match status" value="1"/>
</dbReference>
<proteinExistence type="predicted"/>